<keyword evidence="5" id="KW-0812">Transmembrane</keyword>
<dbReference type="GO" id="GO:0016705">
    <property type="term" value="F:oxidoreductase activity, acting on paired donors, with incorporation or reduction of molecular oxygen"/>
    <property type="evidence" value="ECO:0007669"/>
    <property type="project" value="InterPro"/>
</dbReference>
<keyword evidence="8 12" id="KW-0560">Oxidoreductase</keyword>
<dbReference type="GO" id="GO:0005506">
    <property type="term" value="F:iron ion binding"/>
    <property type="evidence" value="ECO:0007669"/>
    <property type="project" value="InterPro"/>
</dbReference>
<evidence type="ECO:0000256" key="10">
    <source>
        <dbReference type="ARBA" id="ARBA00023033"/>
    </source>
</evidence>
<dbReference type="Gene3D" id="1.10.630.10">
    <property type="entry name" value="Cytochrome P450"/>
    <property type="match status" value="1"/>
</dbReference>
<keyword evidence="15" id="KW-1185">Reference proteome</keyword>
<dbReference type="EMBL" id="MLYV02001076">
    <property type="protein sequence ID" value="PSR73371.1"/>
    <property type="molecule type" value="Genomic_DNA"/>
</dbReference>
<evidence type="ECO:0000256" key="5">
    <source>
        <dbReference type="ARBA" id="ARBA00022692"/>
    </source>
</evidence>
<dbReference type="InterPro" id="IPR050364">
    <property type="entry name" value="Cytochrome_P450_fung"/>
</dbReference>
<dbReference type="STRING" id="98765.A0A2R6NLX5"/>
<proteinExistence type="inferred from homology"/>
<keyword evidence="11" id="KW-0472">Membrane</keyword>
<evidence type="ECO:0008006" key="16">
    <source>
        <dbReference type="Google" id="ProtNLM"/>
    </source>
</evidence>
<evidence type="ECO:0000313" key="14">
    <source>
        <dbReference type="EMBL" id="PSR73371.1"/>
    </source>
</evidence>
<keyword evidence="7" id="KW-1133">Transmembrane helix</keyword>
<evidence type="ECO:0000256" key="1">
    <source>
        <dbReference type="ARBA" id="ARBA00001971"/>
    </source>
</evidence>
<evidence type="ECO:0000256" key="11">
    <source>
        <dbReference type="ARBA" id="ARBA00023136"/>
    </source>
</evidence>
<comment type="cofactor">
    <cofactor evidence="1">
        <name>heme</name>
        <dbReference type="ChEBI" id="CHEBI:30413"/>
    </cofactor>
</comment>
<dbReference type="PANTHER" id="PTHR46300:SF2">
    <property type="entry name" value="CYTOCHROME P450 MONOOXYGENASE ALNH-RELATED"/>
    <property type="match status" value="1"/>
</dbReference>
<evidence type="ECO:0000256" key="12">
    <source>
        <dbReference type="RuleBase" id="RU000461"/>
    </source>
</evidence>
<comment type="similarity">
    <text evidence="3 12">Belongs to the cytochrome P450 family.</text>
</comment>
<keyword evidence="10 12" id="KW-0503">Monooxygenase</keyword>
<evidence type="ECO:0000256" key="2">
    <source>
        <dbReference type="ARBA" id="ARBA00004370"/>
    </source>
</evidence>
<evidence type="ECO:0000256" key="3">
    <source>
        <dbReference type="ARBA" id="ARBA00010617"/>
    </source>
</evidence>
<comment type="subcellular location">
    <subcellularLocation>
        <location evidence="2">Membrane</location>
    </subcellularLocation>
</comment>
<evidence type="ECO:0000256" key="4">
    <source>
        <dbReference type="ARBA" id="ARBA00022617"/>
    </source>
</evidence>
<keyword evidence="6 12" id="KW-0479">Metal-binding</keyword>
<name>A0A2R6NLX5_9APHY</name>
<dbReference type="GO" id="GO:0020037">
    <property type="term" value="F:heme binding"/>
    <property type="evidence" value="ECO:0007669"/>
    <property type="project" value="InterPro"/>
</dbReference>
<dbReference type="PRINTS" id="PR00385">
    <property type="entry name" value="P450"/>
</dbReference>
<evidence type="ECO:0000256" key="13">
    <source>
        <dbReference type="SAM" id="MobiDB-lite"/>
    </source>
</evidence>
<dbReference type="InterPro" id="IPR017972">
    <property type="entry name" value="Cyt_P450_CS"/>
</dbReference>
<dbReference type="SUPFAM" id="SSF48264">
    <property type="entry name" value="Cytochrome P450"/>
    <property type="match status" value="2"/>
</dbReference>
<feature type="compositionally biased region" description="Basic and acidic residues" evidence="13">
    <location>
        <begin position="1"/>
        <end position="13"/>
    </location>
</feature>
<organism evidence="14 15">
    <name type="scientific">Hermanssonia centrifuga</name>
    <dbReference type="NCBI Taxonomy" id="98765"/>
    <lineage>
        <taxon>Eukaryota</taxon>
        <taxon>Fungi</taxon>
        <taxon>Dikarya</taxon>
        <taxon>Basidiomycota</taxon>
        <taxon>Agaricomycotina</taxon>
        <taxon>Agaricomycetes</taxon>
        <taxon>Polyporales</taxon>
        <taxon>Meruliaceae</taxon>
        <taxon>Hermanssonia</taxon>
    </lineage>
</organism>
<reference evidence="14 15" key="1">
    <citation type="submission" date="2018-02" db="EMBL/GenBank/DDBJ databases">
        <title>Genome sequence of the basidiomycete white-rot fungus Phlebia centrifuga.</title>
        <authorList>
            <person name="Granchi Z."/>
            <person name="Peng M."/>
            <person name="de Vries R.P."/>
            <person name="Hilden K."/>
            <person name="Makela M.R."/>
            <person name="Grigoriev I."/>
            <person name="Riley R."/>
        </authorList>
    </citation>
    <scope>NUCLEOTIDE SEQUENCE [LARGE SCALE GENOMIC DNA]</scope>
    <source>
        <strain evidence="14 15">FBCC195</strain>
    </source>
</reference>
<dbReference type="InterPro" id="IPR036396">
    <property type="entry name" value="Cyt_P450_sf"/>
</dbReference>
<dbReference type="AlphaFoldDB" id="A0A2R6NLX5"/>
<keyword evidence="9 12" id="KW-0408">Iron</keyword>
<sequence length="245" mass="27625">MAKYPDAQRKAQEELDDVLGSERLPEHSDIKRLPYIRAVLLESLRWMPALPLGVPHRVMVDDEYNGYRIPKGSTIIAVRRFTTRSANTLGLIGALNLMNHRMPGESITPLRMFRVQLKSGLPTSYMYRAMLHNPEDYPNPGVFNPDRFVRNGELDPDVRDPSTIAFGFGRRICAGRHLANDILFLFMASILYAFNIEPASDANGNSVPVEPQPTSGQILYLDNIPCVLKPRSVTAERLIHKSELL</sequence>
<dbReference type="Pfam" id="PF00067">
    <property type="entry name" value="p450"/>
    <property type="match status" value="2"/>
</dbReference>
<evidence type="ECO:0000313" key="15">
    <source>
        <dbReference type="Proteomes" id="UP000186601"/>
    </source>
</evidence>
<keyword evidence="4 12" id="KW-0349">Heme</keyword>
<dbReference type="PANTHER" id="PTHR46300">
    <property type="entry name" value="P450, PUTATIVE (EUROFUNG)-RELATED-RELATED"/>
    <property type="match status" value="1"/>
</dbReference>
<evidence type="ECO:0000256" key="9">
    <source>
        <dbReference type="ARBA" id="ARBA00023004"/>
    </source>
</evidence>
<dbReference type="PROSITE" id="PS00086">
    <property type="entry name" value="CYTOCHROME_P450"/>
    <property type="match status" value="1"/>
</dbReference>
<gene>
    <name evidence="14" type="ORF">PHLCEN_2v10663</name>
</gene>
<dbReference type="GO" id="GO:0016020">
    <property type="term" value="C:membrane"/>
    <property type="evidence" value="ECO:0007669"/>
    <property type="project" value="UniProtKB-SubCell"/>
</dbReference>
<evidence type="ECO:0000256" key="8">
    <source>
        <dbReference type="ARBA" id="ARBA00023002"/>
    </source>
</evidence>
<dbReference type="OrthoDB" id="3934656at2759"/>
<feature type="region of interest" description="Disordered" evidence="13">
    <location>
        <begin position="1"/>
        <end position="20"/>
    </location>
</feature>
<evidence type="ECO:0000256" key="7">
    <source>
        <dbReference type="ARBA" id="ARBA00022989"/>
    </source>
</evidence>
<dbReference type="InterPro" id="IPR001128">
    <property type="entry name" value="Cyt_P450"/>
</dbReference>
<dbReference type="GO" id="GO:0004497">
    <property type="term" value="F:monooxygenase activity"/>
    <property type="evidence" value="ECO:0007669"/>
    <property type="project" value="UniProtKB-KW"/>
</dbReference>
<comment type="caution">
    <text evidence="14">The sequence shown here is derived from an EMBL/GenBank/DDBJ whole genome shotgun (WGS) entry which is preliminary data.</text>
</comment>
<evidence type="ECO:0000256" key="6">
    <source>
        <dbReference type="ARBA" id="ARBA00022723"/>
    </source>
</evidence>
<protein>
    <recommendedName>
        <fullName evidence="16">Cytochrome P450</fullName>
    </recommendedName>
</protein>
<accession>A0A2R6NLX5</accession>
<dbReference type="Proteomes" id="UP000186601">
    <property type="component" value="Unassembled WGS sequence"/>
</dbReference>